<reference evidence="4" key="1">
    <citation type="submission" date="2021-05" db="EMBL/GenBank/DDBJ databases">
        <authorList>
            <person name="Stam R."/>
        </authorList>
    </citation>
    <scope>NUCLEOTIDE SEQUENCE</scope>
    <source>
        <strain evidence="4">CS162</strain>
    </source>
</reference>
<dbReference type="OrthoDB" id="5428055at2759"/>
<gene>
    <name evidence="4" type="ORF">ALTATR162_LOCUS10761</name>
</gene>
<dbReference type="Proteomes" id="UP000676310">
    <property type="component" value="Unassembled WGS sequence"/>
</dbReference>
<keyword evidence="5" id="KW-1185">Reference proteome</keyword>
<keyword evidence="1" id="KW-0175">Coiled coil</keyword>
<feature type="transmembrane region" description="Helical" evidence="3">
    <location>
        <begin position="688"/>
        <end position="712"/>
    </location>
</feature>
<feature type="coiled-coil region" evidence="1">
    <location>
        <begin position="580"/>
        <end position="628"/>
    </location>
</feature>
<dbReference type="AlphaFoldDB" id="A0A8J2IBV0"/>
<evidence type="ECO:0000313" key="5">
    <source>
        <dbReference type="Proteomes" id="UP000676310"/>
    </source>
</evidence>
<organism evidence="4 5">
    <name type="scientific">Alternaria atra</name>
    <dbReference type="NCBI Taxonomy" id="119953"/>
    <lineage>
        <taxon>Eukaryota</taxon>
        <taxon>Fungi</taxon>
        <taxon>Dikarya</taxon>
        <taxon>Ascomycota</taxon>
        <taxon>Pezizomycotina</taxon>
        <taxon>Dothideomycetes</taxon>
        <taxon>Pleosporomycetidae</taxon>
        <taxon>Pleosporales</taxon>
        <taxon>Pleosporineae</taxon>
        <taxon>Pleosporaceae</taxon>
        <taxon>Alternaria</taxon>
        <taxon>Alternaria sect. Ulocladioides</taxon>
    </lineage>
</organism>
<evidence type="ECO:0000256" key="1">
    <source>
        <dbReference type="SAM" id="Coils"/>
    </source>
</evidence>
<keyword evidence="3" id="KW-0812">Transmembrane</keyword>
<keyword evidence="3" id="KW-1133">Transmembrane helix</keyword>
<accession>A0A8J2IBV0</accession>
<protein>
    <submittedName>
        <fullName evidence="4">Uncharacterized protein</fullName>
    </submittedName>
</protein>
<dbReference type="RefSeq" id="XP_043174335.1">
    <property type="nucleotide sequence ID" value="XM_043318400.1"/>
</dbReference>
<name>A0A8J2IBV0_9PLEO</name>
<feature type="region of interest" description="Disordered" evidence="2">
    <location>
        <begin position="719"/>
        <end position="740"/>
    </location>
</feature>
<proteinExistence type="predicted"/>
<evidence type="ECO:0000256" key="2">
    <source>
        <dbReference type="SAM" id="MobiDB-lite"/>
    </source>
</evidence>
<keyword evidence="3" id="KW-0472">Membrane</keyword>
<dbReference type="GeneID" id="67010958"/>
<comment type="caution">
    <text evidence="4">The sequence shown here is derived from an EMBL/GenBank/DDBJ whole genome shotgun (WGS) entry which is preliminary data.</text>
</comment>
<evidence type="ECO:0000313" key="4">
    <source>
        <dbReference type="EMBL" id="CAG5183803.1"/>
    </source>
</evidence>
<sequence>MKDEPIKYALQAIIVLHLSVLHPDNMVEATLQLLYKFGIVYTFPAPLVDRSEFFGIVRFGKQLSDILSAQLATAMSTSTVIQSHCSNGQATVDLDADPQACASLISPRSRNSYAFTHNTRHHIKKSSVLIQKPRKIDLQNRSGKYWSKFFSKPRTCKDCAFYRNALELDENIDMLPMPELILRLLGGSDAQHAAWEAKVLNKFFAQNGDRGMVTQESDTWAWVCDRKIAAGRSRDYGRSFDPDGLRGILDMERFNDQVLEDVDQRMMFVRYISELTPEFVVSLTKTVWTAGVEALRDAICKHIAMETSLRVHVPIMGFPTYRLEFHMAHLLLRKSPQITDIAAGSEDVDKTGSLLDLSFLELVGHDGNVAPHSIYQGHMSIVICGWSNLQWTGYVFTKSDNDDLDEEDEDEFRGHFLTSQYGLDFVLPRQSTHCWDARRYWLRLVAHRCQYVLREWLYLVHTIEDGVESWKTEDPCSSNTNKSSLQADEIQKSLNKTLQTMQLLRKLRDELSTTLRVYNRFDKYGGDRHYFSDITDCWSVQNSIVESFEKLTDLSIQLRSLDDSCKRFATHLGRILDLESNRLSMESNKLSREANEHQQASHRLSERMHKMNEETSILNKEMRKLNERSTEAACMSQTEAMKTSRSTRVNVELLLLTTPFGIVLQYFGSEQEIFSFNRNPKTFVLATVVLMAVLRLLTLSLEYGGALFALVYRKSSKRSMTSSHSEGTQDTVELDTIQHA</sequence>
<dbReference type="EMBL" id="CAJRGZ010000029">
    <property type="protein sequence ID" value="CAG5183803.1"/>
    <property type="molecule type" value="Genomic_DNA"/>
</dbReference>
<evidence type="ECO:0000256" key="3">
    <source>
        <dbReference type="SAM" id="Phobius"/>
    </source>
</evidence>